<keyword evidence="6" id="KW-0915">Sodium</keyword>
<evidence type="ECO:0000256" key="5">
    <source>
        <dbReference type="ARBA" id="ARBA00023136"/>
    </source>
</evidence>
<evidence type="ECO:0000256" key="2">
    <source>
        <dbReference type="ARBA" id="ARBA00022475"/>
    </source>
</evidence>
<keyword evidence="3 6" id="KW-0812">Transmembrane</keyword>
<dbReference type="GO" id="GO:0005886">
    <property type="term" value="C:plasma membrane"/>
    <property type="evidence" value="ECO:0007669"/>
    <property type="project" value="UniProtKB-SubCell"/>
</dbReference>
<comment type="function">
    <text evidence="6">Na(+)/H(+) antiporter that extrudes sodium in exchange for external protons.</text>
</comment>
<feature type="transmembrane region" description="Helical" evidence="6">
    <location>
        <begin position="107"/>
        <end position="129"/>
    </location>
</feature>
<evidence type="ECO:0000313" key="8">
    <source>
        <dbReference type="Proteomes" id="UP000479293"/>
    </source>
</evidence>
<dbReference type="NCBIfam" id="NF007112">
    <property type="entry name" value="PRK09561.1"/>
    <property type="match status" value="1"/>
</dbReference>
<feature type="transmembrane region" description="Helical" evidence="6">
    <location>
        <begin position="141"/>
        <end position="159"/>
    </location>
</feature>
<dbReference type="InterPro" id="IPR004670">
    <property type="entry name" value="NhaA"/>
</dbReference>
<feature type="transmembrane region" description="Helical" evidence="6">
    <location>
        <begin position="171"/>
        <end position="192"/>
    </location>
</feature>
<feature type="transmembrane region" description="Helical" evidence="6">
    <location>
        <begin position="306"/>
        <end position="326"/>
    </location>
</feature>
<accession>A0A7C9BTH8</accession>
<keyword evidence="4 6" id="KW-1133">Transmembrane helix</keyword>
<dbReference type="NCBIfam" id="TIGR00773">
    <property type="entry name" value="NhaA"/>
    <property type="match status" value="1"/>
</dbReference>
<evidence type="ECO:0000256" key="4">
    <source>
        <dbReference type="ARBA" id="ARBA00022989"/>
    </source>
</evidence>
<gene>
    <name evidence="6 7" type="primary">nhaA</name>
    <name evidence="7" type="ORF">GBK04_20160</name>
</gene>
<dbReference type="PANTHER" id="PTHR30341">
    <property type="entry name" value="SODIUM ION/PROTON ANTIPORTER NHAA-RELATED"/>
    <property type="match status" value="1"/>
</dbReference>
<keyword evidence="6" id="KW-0050">Antiport</keyword>
<keyword evidence="6" id="KW-0406">Ion transport</keyword>
<keyword evidence="2 6" id="KW-1003">Cell membrane</keyword>
<evidence type="ECO:0000256" key="6">
    <source>
        <dbReference type="HAMAP-Rule" id="MF_01844"/>
    </source>
</evidence>
<feature type="transmembrane region" description="Helical" evidence="6">
    <location>
        <begin position="222"/>
        <end position="250"/>
    </location>
</feature>
<feature type="transmembrane region" description="Helical" evidence="6">
    <location>
        <begin position="198"/>
        <end position="215"/>
    </location>
</feature>
<feature type="transmembrane region" description="Helical" evidence="6">
    <location>
        <begin position="270"/>
        <end position="294"/>
    </location>
</feature>
<organism evidence="7 8">
    <name type="scientific">Salmonirosea aquatica</name>
    <dbReference type="NCBI Taxonomy" id="2654236"/>
    <lineage>
        <taxon>Bacteria</taxon>
        <taxon>Pseudomonadati</taxon>
        <taxon>Bacteroidota</taxon>
        <taxon>Cytophagia</taxon>
        <taxon>Cytophagales</taxon>
        <taxon>Spirosomataceae</taxon>
        <taxon>Salmonirosea</taxon>
    </lineage>
</organism>
<name>A0A7C9BTH8_9BACT</name>
<proteinExistence type="inferred from homology"/>
<evidence type="ECO:0000313" key="7">
    <source>
        <dbReference type="EMBL" id="MPR35599.1"/>
    </source>
</evidence>
<dbReference type="RefSeq" id="WP_152762794.1">
    <property type="nucleotide sequence ID" value="NZ_WHLY01000002.1"/>
</dbReference>
<dbReference type="NCBIfam" id="NF007111">
    <property type="entry name" value="PRK09560.1"/>
    <property type="match status" value="1"/>
</dbReference>
<evidence type="ECO:0000256" key="3">
    <source>
        <dbReference type="ARBA" id="ARBA00022692"/>
    </source>
</evidence>
<feature type="transmembrane region" description="Helical" evidence="6">
    <location>
        <begin position="371"/>
        <end position="389"/>
    </location>
</feature>
<dbReference type="HAMAP" id="MF_01844">
    <property type="entry name" value="NhaA"/>
    <property type="match status" value="1"/>
</dbReference>
<dbReference type="Proteomes" id="UP000479293">
    <property type="component" value="Unassembled WGS sequence"/>
</dbReference>
<keyword evidence="5 6" id="KW-0472">Membrane</keyword>
<dbReference type="InterPro" id="IPR023171">
    <property type="entry name" value="Na/H_antiporter_dom_sf"/>
</dbReference>
<dbReference type="PANTHER" id="PTHR30341:SF0">
    <property type="entry name" value="NA(+)_H(+) ANTIPORTER NHAA"/>
    <property type="match status" value="1"/>
</dbReference>
<keyword evidence="6" id="KW-0813">Transport</keyword>
<reference evidence="7 8" key="1">
    <citation type="submission" date="2019-10" db="EMBL/GenBank/DDBJ databases">
        <title>Draft Genome Sequence of Cytophagaceae sp. SJW1-29.</title>
        <authorList>
            <person name="Choi A."/>
        </authorList>
    </citation>
    <scope>NUCLEOTIDE SEQUENCE [LARGE SCALE GENOMIC DNA]</scope>
    <source>
        <strain evidence="7 8">SJW1-29</strain>
    </source>
</reference>
<comment type="similarity">
    <text evidence="6">Belongs to the NhaA Na(+)/H(+) (TC 2.A.33) antiporter family.</text>
</comment>
<dbReference type="Gene3D" id="1.20.1530.10">
    <property type="entry name" value="Na+/H+ antiporter like domain"/>
    <property type="match status" value="1"/>
</dbReference>
<comment type="caution">
    <text evidence="7">The sequence shown here is derived from an EMBL/GenBank/DDBJ whole genome shotgun (WGS) entry which is preliminary data.</text>
</comment>
<keyword evidence="6" id="KW-0739">Sodium transport</keyword>
<dbReference type="EMBL" id="WHLY01000002">
    <property type="protein sequence ID" value="MPR35599.1"/>
    <property type="molecule type" value="Genomic_DNA"/>
</dbReference>
<evidence type="ECO:0000256" key="1">
    <source>
        <dbReference type="ARBA" id="ARBA00004429"/>
    </source>
</evidence>
<sequence>MKRKRKIVQFRKAVRPVTDPIINPILDLAESGRLSGILLLIATVVAMIWANSAGGESFLSFWEIKVGVPPLEKTIGHWINDGLMVIFFFFVGLEIKRELLEGELSKLRQALLPGVAALGGAIVPATLYLAFNAGTSAVDGWAIPTATDIAFSLGMLSLLGNRVPFALKVLLTAIAVIDDLIAVLIIAIFYTHEIDTTMLLYAGGTLAILFALNHFKVRRFIFYLLPGLLLWFFVLKSGVHATIAGVLLAMTIPLDEVDDLEHALYKPVNYLIMPIFALANTGIVLAAGGVAGLLTAPLSLGIISGLFLGKPLGIVLLSFLVVKLGLAELPTGLRWRHIIGLGFTAGIGFTMSIFITSLSFADVVLQDTAKLAIMVGTLLSGVVGLIWLVKVEKTLAEG</sequence>
<protein>
    <recommendedName>
        <fullName evidence="6">Na(+)/H(+) antiporter NhaA</fullName>
    </recommendedName>
    <alternativeName>
        <fullName evidence="6">Sodium/proton antiporter NhaA</fullName>
    </alternativeName>
</protein>
<dbReference type="GO" id="GO:0006885">
    <property type="term" value="P:regulation of pH"/>
    <property type="evidence" value="ECO:0007669"/>
    <property type="project" value="UniProtKB-UniRule"/>
</dbReference>
<dbReference type="AlphaFoldDB" id="A0A7C9BTH8"/>
<feature type="transmembrane region" description="Helical" evidence="6">
    <location>
        <begin position="338"/>
        <end position="359"/>
    </location>
</feature>
<keyword evidence="8" id="KW-1185">Reference proteome</keyword>
<feature type="transmembrane region" description="Helical" evidence="6">
    <location>
        <begin position="34"/>
        <end position="55"/>
    </location>
</feature>
<feature type="transmembrane region" description="Helical" evidence="6">
    <location>
        <begin position="75"/>
        <end position="95"/>
    </location>
</feature>
<dbReference type="GO" id="GO:0015385">
    <property type="term" value="F:sodium:proton antiporter activity"/>
    <property type="evidence" value="ECO:0007669"/>
    <property type="project" value="UniProtKB-UniRule"/>
</dbReference>
<comment type="subcellular location">
    <subcellularLocation>
        <location evidence="1">Cell inner membrane</location>
        <topology evidence="1">Multi-pass membrane protein</topology>
    </subcellularLocation>
    <subcellularLocation>
        <location evidence="6">Cell membrane</location>
        <topology evidence="6">Multi-pass membrane protein</topology>
    </subcellularLocation>
</comment>
<dbReference type="Pfam" id="PF06965">
    <property type="entry name" value="Na_H_antiport_1"/>
    <property type="match status" value="1"/>
</dbReference>
<comment type="catalytic activity">
    <reaction evidence="6">
        <text>Na(+)(in) + 2 H(+)(out) = Na(+)(out) + 2 H(+)(in)</text>
        <dbReference type="Rhea" id="RHEA:29251"/>
        <dbReference type="ChEBI" id="CHEBI:15378"/>
        <dbReference type="ChEBI" id="CHEBI:29101"/>
    </reaction>
</comment>